<name>A0AA38LMS2_TAXCH</name>
<sequence>MDTAPETLRRRRRRRNLESDTEDFDCFDSTNINEFEKKKLKGRGQSHIELDDGSFGFDESRSNQPSARSRWRRLKHTVTLVNHITANIKNNNGDAGGVGAATFEGMSTRLSGGRLKGRRGMEGLLVRQNKGFICLIQDLYVACLKLPILHFLMGVFLTPVLLGLLFTPLYFMDIDGLRFDGVMDTVDHNASPTQRCLCMLNVFLYALSLSTTFGGSPVVAVSPFCLLIANVNTLMAQFLFVFLSGA</sequence>
<keyword evidence="4" id="KW-1185">Reference proteome</keyword>
<keyword evidence="1" id="KW-0407">Ion channel</keyword>
<keyword evidence="2" id="KW-1133">Transmembrane helix</keyword>
<dbReference type="GO" id="GO:0034765">
    <property type="term" value="P:regulation of monoatomic ion transmembrane transport"/>
    <property type="evidence" value="ECO:0007669"/>
    <property type="project" value="TreeGrafter"/>
</dbReference>
<gene>
    <name evidence="3" type="ORF">KI387_007125</name>
</gene>
<dbReference type="GO" id="GO:0005886">
    <property type="term" value="C:plasma membrane"/>
    <property type="evidence" value="ECO:0007669"/>
    <property type="project" value="TreeGrafter"/>
</dbReference>
<comment type="similarity">
    <text evidence="1">Belongs to the inward rectifier-type potassium channel (TC 1.A.2.1) family.</text>
</comment>
<keyword evidence="1" id="KW-0813">Transport</keyword>
<dbReference type="Proteomes" id="UP000824469">
    <property type="component" value="Unassembled WGS sequence"/>
</dbReference>
<keyword evidence="1 2" id="KW-0812">Transmembrane</keyword>
<organism evidence="3 4">
    <name type="scientific">Taxus chinensis</name>
    <name type="common">Chinese yew</name>
    <name type="synonym">Taxus wallichiana var. chinensis</name>
    <dbReference type="NCBI Taxonomy" id="29808"/>
    <lineage>
        <taxon>Eukaryota</taxon>
        <taxon>Viridiplantae</taxon>
        <taxon>Streptophyta</taxon>
        <taxon>Embryophyta</taxon>
        <taxon>Tracheophyta</taxon>
        <taxon>Spermatophyta</taxon>
        <taxon>Pinopsida</taxon>
        <taxon>Pinidae</taxon>
        <taxon>Conifers II</taxon>
        <taxon>Cupressales</taxon>
        <taxon>Taxaceae</taxon>
        <taxon>Taxus</taxon>
    </lineage>
</organism>
<evidence type="ECO:0000313" key="4">
    <source>
        <dbReference type="Proteomes" id="UP000824469"/>
    </source>
</evidence>
<reference evidence="3 4" key="1">
    <citation type="journal article" date="2021" name="Nat. Plants">
        <title>The Taxus genome provides insights into paclitaxel biosynthesis.</title>
        <authorList>
            <person name="Xiong X."/>
            <person name="Gou J."/>
            <person name="Liao Q."/>
            <person name="Li Y."/>
            <person name="Zhou Q."/>
            <person name="Bi G."/>
            <person name="Li C."/>
            <person name="Du R."/>
            <person name="Wang X."/>
            <person name="Sun T."/>
            <person name="Guo L."/>
            <person name="Liang H."/>
            <person name="Lu P."/>
            <person name="Wu Y."/>
            <person name="Zhang Z."/>
            <person name="Ro D.K."/>
            <person name="Shang Y."/>
            <person name="Huang S."/>
            <person name="Yan J."/>
        </authorList>
    </citation>
    <scope>NUCLEOTIDE SEQUENCE [LARGE SCALE GENOMIC DNA]</scope>
    <source>
        <strain evidence="3">Ta-2019</strain>
    </source>
</reference>
<dbReference type="GO" id="GO:1990573">
    <property type="term" value="P:potassium ion import across plasma membrane"/>
    <property type="evidence" value="ECO:0007669"/>
    <property type="project" value="TreeGrafter"/>
</dbReference>
<evidence type="ECO:0000256" key="1">
    <source>
        <dbReference type="RuleBase" id="RU003822"/>
    </source>
</evidence>
<proteinExistence type="inferred from homology"/>
<dbReference type="GO" id="GO:0005242">
    <property type="term" value="F:inward rectifier potassium channel activity"/>
    <property type="evidence" value="ECO:0007669"/>
    <property type="project" value="InterPro"/>
</dbReference>
<keyword evidence="2" id="KW-0472">Membrane</keyword>
<comment type="caution">
    <text evidence="3">The sequence shown here is derived from an EMBL/GenBank/DDBJ whole genome shotgun (WGS) entry which is preliminary data.</text>
</comment>
<dbReference type="GO" id="GO:0034702">
    <property type="term" value="C:monoatomic ion channel complex"/>
    <property type="evidence" value="ECO:0007669"/>
    <property type="project" value="UniProtKB-KW"/>
</dbReference>
<dbReference type="InterPro" id="IPR016449">
    <property type="entry name" value="K_chnl_inward-rec_Kir"/>
</dbReference>
<keyword evidence="1" id="KW-0633">Potassium transport</keyword>
<evidence type="ECO:0000313" key="3">
    <source>
        <dbReference type="EMBL" id="KAH9326947.1"/>
    </source>
</evidence>
<keyword evidence="1" id="KW-0630">Potassium</keyword>
<keyword evidence="1" id="KW-0851">Voltage-gated channel</keyword>
<protein>
    <submittedName>
        <fullName evidence="3">Uncharacterized protein</fullName>
    </submittedName>
</protein>
<dbReference type="EMBL" id="JAHRHJ020000002">
    <property type="protein sequence ID" value="KAH9326947.1"/>
    <property type="molecule type" value="Genomic_DNA"/>
</dbReference>
<dbReference type="PANTHER" id="PTHR11767">
    <property type="entry name" value="INWARD RECTIFIER POTASSIUM CHANNEL"/>
    <property type="match status" value="1"/>
</dbReference>
<feature type="transmembrane region" description="Helical" evidence="2">
    <location>
        <begin position="148"/>
        <end position="171"/>
    </location>
</feature>
<comment type="subcellular location">
    <subcellularLocation>
        <location evidence="1">Membrane</location>
        <topology evidence="1">Multi-pass membrane protein</topology>
    </subcellularLocation>
</comment>
<feature type="non-terminal residue" evidence="3">
    <location>
        <position position="1"/>
    </location>
</feature>
<keyword evidence="1" id="KW-0406">Ion transport</keyword>
<dbReference type="AlphaFoldDB" id="A0AA38LMS2"/>
<feature type="transmembrane region" description="Helical" evidence="2">
    <location>
        <begin position="220"/>
        <end position="243"/>
    </location>
</feature>
<evidence type="ECO:0000256" key="2">
    <source>
        <dbReference type="SAM" id="Phobius"/>
    </source>
</evidence>
<dbReference type="PANTHER" id="PTHR11767:SF105">
    <property type="entry name" value="INWARD RECTIFIER POTASSIUM CHANNEL C-TERMINAL DOMAIN-CONTAINING PROTEIN"/>
    <property type="match status" value="1"/>
</dbReference>
<accession>A0AA38LMS2</accession>